<dbReference type="SUPFAM" id="SSF51905">
    <property type="entry name" value="FAD/NAD(P)-binding domain"/>
    <property type="match status" value="2"/>
</dbReference>
<accession>A0A395LX56</accession>
<name>A0A395LX56_9BACT</name>
<feature type="domain" description="FAD/NAD(P)-binding" evidence="1">
    <location>
        <begin position="7"/>
        <end position="295"/>
    </location>
</feature>
<gene>
    <name evidence="2" type="ORF">D0433_11900</name>
</gene>
<evidence type="ECO:0000313" key="3">
    <source>
        <dbReference type="Proteomes" id="UP000266389"/>
    </source>
</evidence>
<dbReference type="EMBL" id="PHFL01000068">
    <property type="protein sequence ID" value="RFM23183.1"/>
    <property type="molecule type" value="Genomic_DNA"/>
</dbReference>
<dbReference type="PANTHER" id="PTHR43755:SF1">
    <property type="entry name" value="FAD-DEPENDENT PYRIDINE NUCLEOTIDE-DISULPHIDE OXIDOREDUCTASE"/>
    <property type="match status" value="1"/>
</dbReference>
<dbReference type="GO" id="GO:0016491">
    <property type="term" value="F:oxidoreductase activity"/>
    <property type="evidence" value="ECO:0007669"/>
    <property type="project" value="InterPro"/>
</dbReference>
<comment type="caution">
    <text evidence="2">The sequence shown here is derived from an EMBL/GenBank/DDBJ whole genome shotgun (WGS) entry which is preliminary data.</text>
</comment>
<organism evidence="2 3">
    <name type="scientific">Candidatus Thermochlorobacter aerophilus</name>
    <dbReference type="NCBI Taxonomy" id="1868324"/>
    <lineage>
        <taxon>Bacteria</taxon>
        <taxon>Pseudomonadati</taxon>
        <taxon>Chlorobiota</taxon>
        <taxon>Chlorobiia</taxon>
        <taxon>Chlorobiales</taxon>
        <taxon>Candidatus Thermochlorobacteriaceae</taxon>
        <taxon>Candidatus Thermochlorobacter</taxon>
    </lineage>
</organism>
<dbReference type="InterPro" id="IPR052541">
    <property type="entry name" value="SQRD"/>
</dbReference>
<sequence length="400" mass="45008">MSITRKHIVIVGTNFAGYTAALELKEMLGDQHDITVISPTHQFLFYPSLIWFPFGLRDEKDITFDVRPIYQSHGITFIEKAATHFDLNNRLVHLEGHDPVSYDYLVIATGFSVDYDYVPGLREYAHSIIGIAEATKTREAWQRFLQNPGPAVVVSVQGTGCFGAAYEILFNMRYQLAKHHLREKSPLTYITAEPYPAHFGIGGFGNAQKMCEQLFKFYHIDSRFNVSVQSFEPDGVVLNTSEKISSVFTIAIPRFKGAQCVRNTPGLGNEMGFIEVGNDYRHKQYPEVYVVGAAVDVKPPEKTEVPCGVPKTGYPSEQMAKIAAKNIVADIKQLPKHYEEAFADMNALCIMDTGNMGMMIVGDHMLAPRAHEFIIPGPEAHWAKVAFEKYFMFTRRHAIV</sequence>
<dbReference type="Gene3D" id="3.50.50.100">
    <property type="match status" value="1"/>
</dbReference>
<evidence type="ECO:0000313" key="2">
    <source>
        <dbReference type="EMBL" id="RFM23183.1"/>
    </source>
</evidence>
<evidence type="ECO:0000259" key="1">
    <source>
        <dbReference type="Pfam" id="PF07992"/>
    </source>
</evidence>
<dbReference type="AlphaFoldDB" id="A0A395LX56"/>
<protein>
    <recommendedName>
        <fullName evidence="1">FAD/NAD(P)-binding domain-containing protein</fullName>
    </recommendedName>
</protein>
<dbReference type="Proteomes" id="UP000266389">
    <property type="component" value="Unassembled WGS sequence"/>
</dbReference>
<dbReference type="PANTHER" id="PTHR43755">
    <property type="match status" value="1"/>
</dbReference>
<proteinExistence type="predicted"/>
<reference evidence="2 3" key="1">
    <citation type="journal article" date="2011" name="ISME J.">
        <title>Community ecology of hot spring cyanobacterial mats: predominant populations and their functional potential.</title>
        <authorList>
            <person name="Klatt C.G."/>
            <person name="Wood J.M."/>
            <person name="Rusch D.B."/>
            <person name="Bateson M.M."/>
            <person name="Hamamura N."/>
            <person name="Heidelberg J.F."/>
            <person name="Grossman A.R."/>
            <person name="Bhaya D."/>
            <person name="Cohan F.M."/>
            <person name="Kuhl M."/>
            <person name="Bryant D.A."/>
            <person name="Ward D.M."/>
        </authorList>
    </citation>
    <scope>NUCLEOTIDE SEQUENCE [LARGE SCALE GENOMIC DNA]</scope>
    <source>
        <strain evidence="2">OS</strain>
    </source>
</reference>
<dbReference type="Pfam" id="PF07992">
    <property type="entry name" value="Pyr_redox_2"/>
    <property type="match status" value="1"/>
</dbReference>
<dbReference type="InterPro" id="IPR023753">
    <property type="entry name" value="FAD/NAD-binding_dom"/>
</dbReference>
<dbReference type="InterPro" id="IPR036188">
    <property type="entry name" value="FAD/NAD-bd_sf"/>
</dbReference>